<evidence type="ECO:0000256" key="3">
    <source>
        <dbReference type="ARBA" id="ARBA00023163"/>
    </source>
</evidence>
<dbReference type="PROSITE" id="PS50995">
    <property type="entry name" value="HTH_MARR_2"/>
    <property type="match status" value="1"/>
</dbReference>
<dbReference type="Gene3D" id="1.10.10.10">
    <property type="entry name" value="Winged helix-like DNA-binding domain superfamily/Winged helix DNA-binding domain"/>
    <property type="match status" value="1"/>
</dbReference>
<dbReference type="InterPro" id="IPR039422">
    <property type="entry name" value="MarR/SlyA-like"/>
</dbReference>
<proteinExistence type="predicted"/>
<dbReference type="EMBL" id="JAUIYO010000002">
    <property type="protein sequence ID" value="MFK2824817.1"/>
    <property type="molecule type" value="Genomic_DNA"/>
</dbReference>
<evidence type="ECO:0000256" key="2">
    <source>
        <dbReference type="ARBA" id="ARBA00023125"/>
    </source>
</evidence>
<dbReference type="InterPro" id="IPR036390">
    <property type="entry name" value="WH_DNA-bd_sf"/>
</dbReference>
<dbReference type="InterPro" id="IPR036388">
    <property type="entry name" value="WH-like_DNA-bd_sf"/>
</dbReference>
<gene>
    <name evidence="5" type="ORF">QYG89_03865</name>
</gene>
<dbReference type="PRINTS" id="PR00598">
    <property type="entry name" value="HTHMARR"/>
</dbReference>
<evidence type="ECO:0000256" key="1">
    <source>
        <dbReference type="ARBA" id="ARBA00023015"/>
    </source>
</evidence>
<dbReference type="SMART" id="SM00347">
    <property type="entry name" value="HTH_MARR"/>
    <property type="match status" value="1"/>
</dbReference>
<keyword evidence="6" id="KW-1185">Reference proteome</keyword>
<sequence>MTDQVFHEYLQLSRLLINKLNSQLTTNELYHSQWLITNYLKNFGSSTLVEISHYLHVEKSAVTRTVNRLEKKQLIQQVPGNDKREKRIMLTDKGEEMYTLGSELVHKIEQNALQGISQEEQEQFFTTLRKIKNNVNE</sequence>
<evidence type="ECO:0000313" key="6">
    <source>
        <dbReference type="Proteomes" id="UP001619911"/>
    </source>
</evidence>
<dbReference type="PANTHER" id="PTHR33164">
    <property type="entry name" value="TRANSCRIPTIONAL REGULATOR, MARR FAMILY"/>
    <property type="match status" value="1"/>
</dbReference>
<dbReference type="Pfam" id="PF01047">
    <property type="entry name" value="MarR"/>
    <property type="match status" value="1"/>
</dbReference>
<protein>
    <submittedName>
        <fullName evidence="5">MarR family transcriptional regulator</fullName>
    </submittedName>
</protein>
<evidence type="ECO:0000313" key="5">
    <source>
        <dbReference type="EMBL" id="MFK2824817.1"/>
    </source>
</evidence>
<evidence type="ECO:0000259" key="4">
    <source>
        <dbReference type="PROSITE" id="PS50995"/>
    </source>
</evidence>
<dbReference type="RefSeq" id="WP_404314767.1">
    <property type="nucleotide sequence ID" value="NZ_JAUIYO010000002.1"/>
</dbReference>
<keyword evidence="3" id="KW-0804">Transcription</keyword>
<feature type="domain" description="HTH marR-type" evidence="4">
    <location>
        <begin position="2"/>
        <end position="133"/>
    </location>
</feature>
<dbReference type="InterPro" id="IPR000835">
    <property type="entry name" value="HTH_MarR-typ"/>
</dbReference>
<dbReference type="PANTHER" id="PTHR33164:SF64">
    <property type="entry name" value="TRANSCRIPTIONAL REGULATOR SLYA"/>
    <property type="match status" value="1"/>
</dbReference>
<dbReference type="Proteomes" id="UP001619911">
    <property type="component" value="Unassembled WGS sequence"/>
</dbReference>
<name>A0ABW8I5P5_9BACI</name>
<keyword evidence="2" id="KW-0238">DNA-binding</keyword>
<dbReference type="SUPFAM" id="SSF46785">
    <property type="entry name" value="Winged helix' DNA-binding domain"/>
    <property type="match status" value="1"/>
</dbReference>
<comment type="caution">
    <text evidence="5">The sequence shown here is derived from an EMBL/GenBank/DDBJ whole genome shotgun (WGS) entry which is preliminary data.</text>
</comment>
<keyword evidence="1" id="KW-0805">Transcription regulation</keyword>
<organism evidence="5 6">
    <name type="scientific">Bacillus lumedeiriae</name>
    <dbReference type="NCBI Taxonomy" id="3058829"/>
    <lineage>
        <taxon>Bacteria</taxon>
        <taxon>Bacillati</taxon>
        <taxon>Bacillota</taxon>
        <taxon>Bacilli</taxon>
        <taxon>Bacillales</taxon>
        <taxon>Bacillaceae</taxon>
        <taxon>Bacillus</taxon>
    </lineage>
</organism>
<accession>A0ABW8I5P5</accession>
<reference evidence="5 6" key="1">
    <citation type="submission" date="2023-07" db="EMBL/GenBank/DDBJ databases">
        <title>Bacillus lucianemedeirus sp. nov, a new species isolated from an immunobiological production facility.</title>
        <authorList>
            <person name="Costa L.V."/>
            <person name="Miranda R.V.S.L."/>
            <person name="Brandao M.L.L."/>
            <person name="Reis C.M.F."/>
            <person name="Frazao A.M."/>
            <person name="Cruz F.V."/>
            <person name="Baio P.V.P."/>
            <person name="Veras J.F.C."/>
            <person name="Ramos J.N."/>
            <person name="Vieira V."/>
        </authorList>
    </citation>
    <scope>NUCLEOTIDE SEQUENCE [LARGE SCALE GENOMIC DNA]</scope>
    <source>
        <strain evidence="5 6">B190/17</strain>
    </source>
</reference>